<organism evidence="2">
    <name type="scientific">Vibrio parahaemolyticus</name>
    <dbReference type="NCBI Taxonomy" id="670"/>
    <lineage>
        <taxon>Bacteria</taxon>
        <taxon>Pseudomonadati</taxon>
        <taxon>Pseudomonadota</taxon>
        <taxon>Gammaproteobacteria</taxon>
        <taxon>Vibrionales</taxon>
        <taxon>Vibrionaceae</taxon>
        <taxon>Vibrio</taxon>
    </lineage>
</organism>
<name>A0A5P5X5P5_VIBPH</name>
<feature type="transmembrane region" description="Helical" evidence="1">
    <location>
        <begin position="174"/>
        <end position="191"/>
    </location>
</feature>
<evidence type="ECO:0000313" key="2">
    <source>
        <dbReference type="EMBL" id="QFF90550.1"/>
    </source>
</evidence>
<dbReference type="RefSeq" id="WP_253254624.1">
    <property type="nucleotide sequence ID" value="NZ_JBJJJO010000003.1"/>
</dbReference>
<reference evidence="2" key="1">
    <citation type="journal article" date="2019" name="Int. J. Food Microbiol.">
        <title>Developing a novel molecular serotyping system based on capsular polysaccharide synthesis gene clusters of Vibrio parahaemolyticus.</title>
        <authorList>
            <person name="Pang Y."/>
            <person name="Guo X."/>
            <person name="Tian X."/>
            <person name="Liu F."/>
            <person name="Wang L."/>
            <person name="Wu J."/>
            <person name="Zhang S."/>
            <person name="Li S."/>
            <person name="Liu B."/>
        </authorList>
    </citation>
    <scope>NUCLEOTIDE SEQUENCE</scope>
    <source>
        <strain evidence="2">G3554</strain>
    </source>
</reference>
<feature type="transmembrane region" description="Helical" evidence="1">
    <location>
        <begin position="6"/>
        <end position="32"/>
    </location>
</feature>
<feature type="transmembrane region" description="Helical" evidence="1">
    <location>
        <begin position="421"/>
        <end position="442"/>
    </location>
</feature>
<feature type="transmembrane region" description="Helical" evidence="1">
    <location>
        <begin position="245"/>
        <end position="267"/>
    </location>
</feature>
<feature type="transmembrane region" description="Helical" evidence="1">
    <location>
        <begin position="361"/>
        <end position="386"/>
    </location>
</feature>
<keyword evidence="1" id="KW-0472">Membrane</keyword>
<dbReference type="AlphaFoldDB" id="A0A5P5X5P5"/>
<gene>
    <name evidence="2" type="primary">wzy</name>
</gene>
<feature type="transmembrane region" description="Helical" evidence="1">
    <location>
        <begin position="44"/>
        <end position="68"/>
    </location>
</feature>
<dbReference type="InterPro" id="IPR029468">
    <property type="entry name" value="O-ag_pol_Wzy"/>
</dbReference>
<feature type="transmembrane region" description="Helical" evidence="1">
    <location>
        <begin position="279"/>
        <end position="301"/>
    </location>
</feature>
<feature type="transmembrane region" description="Helical" evidence="1">
    <location>
        <begin position="128"/>
        <end position="145"/>
    </location>
</feature>
<proteinExistence type="predicted"/>
<accession>A0A5P5X5P5</accession>
<sequence length="444" mass="50864">MAILLYFLLFFGFEISSYLAISLFVICHTLIFSLDAVRSSYRKINIYVILMLTISVFLCGRFFAYILLLNDSVFRTTYMVYETVTFEQLRATSLYLIIFISVLSFTWHQISRYNFNSQDACLKSTSRTDIIGLIILLSCLVYYAYDMYKLRGLIGGNFLELYSDQNVAEYSSNIKVYFQLMLFMAFGLLSVSKRKFLVKLSYISLISISVFYLILGVRGLFFMIVILLVYVRYSRDGKGLKPKSIIILTVLVGFLIFLAQYVAATRAGIKFDLTSIKDILGLFLASQGSTFLLFNIAVTSLEYVPVDALLSLFIPAYGHVANIFDYVPLQDLSLAHHFSNKVNSDLYSQGMGLGWSVLGDLYYLSIGNYVLFAILSYFLCGFIVGFEAFGKRNIYVRAIFYAIFTKIIMLPRSSLSSLFPSLFWALCILSFFYILIWIVFYARR</sequence>
<keyword evidence="1" id="KW-1133">Transmembrane helix</keyword>
<keyword evidence="1" id="KW-0812">Transmembrane</keyword>
<protein>
    <submittedName>
        <fullName evidence="2">Polysaccharide polymerase</fullName>
    </submittedName>
</protein>
<feature type="transmembrane region" description="Helical" evidence="1">
    <location>
        <begin position="203"/>
        <end position="233"/>
    </location>
</feature>
<evidence type="ECO:0000256" key="1">
    <source>
        <dbReference type="SAM" id="Phobius"/>
    </source>
</evidence>
<feature type="transmembrane region" description="Helical" evidence="1">
    <location>
        <begin position="398"/>
        <end position="415"/>
    </location>
</feature>
<dbReference type="EMBL" id="MK473651">
    <property type="protein sequence ID" value="QFF90550.1"/>
    <property type="molecule type" value="Genomic_DNA"/>
</dbReference>
<dbReference type="Pfam" id="PF14296">
    <property type="entry name" value="O-ag_pol_Wzy"/>
    <property type="match status" value="1"/>
</dbReference>
<feature type="transmembrane region" description="Helical" evidence="1">
    <location>
        <begin position="88"/>
        <end position="107"/>
    </location>
</feature>